<organism evidence="3 4">
    <name type="scientific">Ditylenchus destructor</name>
    <dbReference type="NCBI Taxonomy" id="166010"/>
    <lineage>
        <taxon>Eukaryota</taxon>
        <taxon>Metazoa</taxon>
        <taxon>Ecdysozoa</taxon>
        <taxon>Nematoda</taxon>
        <taxon>Chromadorea</taxon>
        <taxon>Rhabditida</taxon>
        <taxon>Tylenchina</taxon>
        <taxon>Tylenchomorpha</taxon>
        <taxon>Sphaerularioidea</taxon>
        <taxon>Anguinidae</taxon>
        <taxon>Anguininae</taxon>
        <taxon>Ditylenchus</taxon>
    </lineage>
</organism>
<dbReference type="InterPro" id="IPR009349">
    <property type="entry name" value="TRIP4/RQT4_C2HC5_Znf"/>
</dbReference>
<dbReference type="GO" id="GO:0180022">
    <property type="term" value="C:RQC-trigger complex"/>
    <property type="evidence" value="ECO:0007669"/>
    <property type="project" value="InterPro"/>
</dbReference>
<evidence type="ECO:0000256" key="1">
    <source>
        <dbReference type="ARBA" id="ARBA00023157"/>
    </source>
</evidence>
<proteinExistence type="predicted"/>
<dbReference type="Proteomes" id="UP001201812">
    <property type="component" value="Unassembled WGS sequence"/>
</dbReference>
<dbReference type="GO" id="GO:0008270">
    <property type="term" value="F:zinc ion binding"/>
    <property type="evidence" value="ECO:0007669"/>
    <property type="project" value="InterPro"/>
</dbReference>
<dbReference type="PROSITE" id="PS51034">
    <property type="entry name" value="ZP_2"/>
    <property type="match status" value="1"/>
</dbReference>
<reference evidence="3" key="1">
    <citation type="submission" date="2022-01" db="EMBL/GenBank/DDBJ databases">
        <title>Genome Sequence Resource for Two Populations of Ditylenchus destructor, the Migratory Endoparasitic Phytonematode.</title>
        <authorList>
            <person name="Zhang H."/>
            <person name="Lin R."/>
            <person name="Xie B."/>
        </authorList>
    </citation>
    <scope>NUCLEOTIDE SEQUENCE</scope>
    <source>
        <strain evidence="3">BazhouSP</strain>
    </source>
</reference>
<keyword evidence="1" id="KW-1015">Disulfide bond</keyword>
<dbReference type="GO" id="GO:0072344">
    <property type="term" value="P:rescue of stalled ribosome"/>
    <property type="evidence" value="ECO:0007669"/>
    <property type="project" value="InterPro"/>
</dbReference>
<evidence type="ECO:0000259" key="2">
    <source>
        <dbReference type="PROSITE" id="PS51034"/>
    </source>
</evidence>
<evidence type="ECO:0000313" key="4">
    <source>
        <dbReference type="Proteomes" id="UP001201812"/>
    </source>
</evidence>
<dbReference type="Pfam" id="PF25057">
    <property type="entry name" value="CUT_N"/>
    <property type="match status" value="1"/>
</dbReference>
<dbReference type="SMART" id="SM00241">
    <property type="entry name" value="ZP"/>
    <property type="match status" value="1"/>
</dbReference>
<accession>A0AAD4RCM4</accession>
<dbReference type="InterPro" id="IPR056953">
    <property type="entry name" value="CUT_N"/>
</dbReference>
<keyword evidence="4" id="KW-1185">Reference proteome</keyword>
<feature type="domain" description="ZP" evidence="2">
    <location>
        <begin position="24"/>
        <end position="283"/>
    </location>
</feature>
<dbReference type="InterPro" id="IPR042235">
    <property type="entry name" value="ZP-C_dom"/>
</dbReference>
<sequence>MKFLTVVFQSSLVYSRFIEDREVVCSSDKMVINLSFKQPFSGVVFIQNQFARSECRWRGNGSHFLLVVVPLSSATRDFCGIELDSKTGENSATLVISPDSTIITEDAFALTVRCMRSESDLILTLGAPSLDPSFRILRTQSMTIFGNSGTAPSLTLRVLDGHGIIGSNVSEAVVGQRLTLDAQLKDTSIYDVFVHDCIAHDGSHNPDATITIMNSNGCAVRLPRVVDAPVLLSSPQRNAAKHVYVHMYGFQFTSSEFVHFECQVTPCIHSCDTKQCQEEPSVVKTNPSSKLSAYVVKAVIQIVSQRSTTYATAMAQALHMERQSSIIEVPMNEAESTCRHPCDCQARIHSLVRNCLNCGRIVCAQEGSGPCFYCGNLVCTREERQILAENSKRSLELLKALTRDDTFAQKITDPSNSFAKLGNSILQATDYKEKLLEADKSRDRTKVHDLESDYYNLENNVFLSPEDRQAIIKRKDELRQLNLQNSRKIVLDLDFANKSVTEKRQKTSVETVNDPILQSIVLNSKQNYLAPTSDELPEQADFVKDFVPLYRQELSEKREIDSAVVEILKNITDKSGVNTVYCISLHQPLASLYAKGAKRHLPCAQEIKHKGTVFINTLDESEKAELFIEQLVLENGDADLQSSSPSILGRGIIVDCVTWAEYLEQFSDGECSHVKECFVLLMDGLEELPFPVPYASPKDVDAELHKVDKHYRDLINKILVDGLAFESLNLNTI</sequence>
<name>A0AAD4RCM4_9BILA</name>
<dbReference type="InterPro" id="IPR056993">
    <property type="entry name" value="TRIP4_3rd_dom"/>
</dbReference>
<comment type="caution">
    <text evidence="3">The sequence shown here is derived from an EMBL/GenBank/DDBJ whole genome shotgun (WGS) entry which is preliminary data.</text>
</comment>
<dbReference type="Gene3D" id="2.60.40.4100">
    <property type="entry name" value="Zona pellucida, ZP-C domain"/>
    <property type="match status" value="1"/>
</dbReference>
<dbReference type="EMBL" id="JAKKPZ010000002">
    <property type="protein sequence ID" value="KAI1726272.1"/>
    <property type="molecule type" value="Genomic_DNA"/>
</dbReference>
<dbReference type="PANTHER" id="PTHR46560">
    <property type="entry name" value="CYPHER, ISOFORM B"/>
    <property type="match status" value="1"/>
</dbReference>
<evidence type="ECO:0000313" key="3">
    <source>
        <dbReference type="EMBL" id="KAI1726272.1"/>
    </source>
</evidence>
<dbReference type="InterPro" id="IPR001507">
    <property type="entry name" value="ZP_dom"/>
</dbReference>
<dbReference type="Pfam" id="PF06221">
    <property type="entry name" value="zf-C2HC5"/>
    <property type="match status" value="1"/>
</dbReference>
<gene>
    <name evidence="3" type="ORF">DdX_02982</name>
</gene>
<dbReference type="GO" id="GO:0005634">
    <property type="term" value="C:nucleus"/>
    <property type="evidence" value="ECO:0007669"/>
    <property type="project" value="InterPro"/>
</dbReference>
<dbReference type="AlphaFoldDB" id="A0AAD4RCM4"/>
<dbReference type="Pfam" id="PF00100">
    <property type="entry name" value="Zona_pellucida"/>
    <property type="match status" value="1"/>
</dbReference>
<protein>
    <submittedName>
        <fullName evidence="3">Zinc finger motif, c2HC5-type domain-containing protein</fullName>
    </submittedName>
</protein>
<dbReference type="Pfam" id="PF23134">
    <property type="entry name" value="TRIP4_3rd"/>
    <property type="match status" value="1"/>
</dbReference>
<dbReference type="PANTHER" id="PTHR46560:SF13">
    <property type="entry name" value="ZP DOMAIN-CONTAINING PROTEIN"/>
    <property type="match status" value="1"/>
</dbReference>
<dbReference type="InterPro" id="IPR055355">
    <property type="entry name" value="ZP-C"/>
</dbReference>